<dbReference type="Proteomes" id="UP000586119">
    <property type="component" value="Unassembled WGS sequence"/>
</dbReference>
<dbReference type="RefSeq" id="WP_179931846.1">
    <property type="nucleotide sequence ID" value="NZ_JACCDF010000026.1"/>
</dbReference>
<keyword evidence="2" id="KW-0732">Signal</keyword>
<feature type="signal peptide" evidence="2">
    <location>
        <begin position="1"/>
        <end position="25"/>
    </location>
</feature>
<name>A0A7Z0LP79_9GAMM</name>
<dbReference type="AlphaFoldDB" id="A0A7Z0LP79"/>
<reference evidence="3 4" key="1">
    <citation type="journal article" date="2015" name="Int. J. Syst. Evol. Microbiol.">
        <title>Halomonas salicampi sp. nov., a halotolerant and alkalitolerant bacterium isolated from a saltern soil.</title>
        <authorList>
            <person name="Lee J.C."/>
            <person name="Kim Y.S."/>
            <person name="Yun B.S."/>
            <person name="Whang K.S."/>
        </authorList>
    </citation>
    <scope>NUCLEOTIDE SEQUENCE [LARGE SCALE GENOMIC DNA]</scope>
    <source>
        <strain evidence="3 4">BH103</strain>
    </source>
</reference>
<keyword evidence="1" id="KW-1133">Transmembrane helix</keyword>
<comment type="caution">
    <text evidence="3">The sequence shown here is derived from an EMBL/GenBank/DDBJ whole genome shotgun (WGS) entry which is preliminary data.</text>
</comment>
<evidence type="ECO:0000313" key="3">
    <source>
        <dbReference type="EMBL" id="NYS62592.1"/>
    </source>
</evidence>
<keyword evidence="1" id="KW-0812">Transmembrane</keyword>
<dbReference type="Pfam" id="PF20332">
    <property type="entry name" value="DUF6627"/>
    <property type="match status" value="1"/>
</dbReference>
<gene>
    <name evidence="3" type="ORF">HZS81_17705</name>
</gene>
<dbReference type="NCBIfam" id="NF033919">
    <property type="entry name" value="PA2779_fam"/>
    <property type="match status" value="1"/>
</dbReference>
<keyword evidence="4" id="KW-1185">Reference proteome</keyword>
<dbReference type="PIRSF" id="PIRSF029543">
    <property type="entry name" value="UCP029543"/>
    <property type="match status" value="1"/>
</dbReference>
<protein>
    <submittedName>
        <fullName evidence="3">PA2779 family protein</fullName>
    </submittedName>
</protein>
<proteinExistence type="predicted"/>
<accession>A0A7Z0LP79</accession>
<evidence type="ECO:0000256" key="2">
    <source>
        <dbReference type="SAM" id="SignalP"/>
    </source>
</evidence>
<feature type="transmembrane region" description="Helical" evidence="1">
    <location>
        <begin position="97"/>
        <end position="120"/>
    </location>
</feature>
<organism evidence="3 4">
    <name type="scientific">Vreelandella salicampi</name>
    <dbReference type="NCBI Taxonomy" id="1449798"/>
    <lineage>
        <taxon>Bacteria</taxon>
        <taxon>Pseudomonadati</taxon>
        <taxon>Pseudomonadota</taxon>
        <taxon>Gammaproteobacteria</taxon>
        <taxon>Oceanospirillales</taxon>
        <taxon>Halomonadaceae</taxon>
        <taxon>Vreelandella</taxon>
    </lineage>
</organism>
<sequence length="128" mass="13525">MATLRRYTSILLIALLALGSFPVAAAQTTGLVSTQAALEADNASDERERIHDILARADVQEQLLAQGVSPDEVKARVAALSDSEAKQMAEQLEAMPAGAGVVGALFAVFVILLVTDILGLTDVYPFTR</sequence>
<dbReference type="EMBL" id="JACCDF010000026">
    <property type="protein sequence ID" value="NYS62592.1"/>
    <property type="molecule type" value="Genomic_DNA"/>
</dbReference>
<dbReference type="InterPro" id="IPR046735">
    <property type="entry name" value="PA2779-like"/>
</dbReference>
<evidence type="ECO:0000313" key="4">
    <source>
        <dbReference type="Proteomes" id="UP000586119"/>
    </source>
</evidence>
<feature type="chain" id="PRO_5031086067" evidence="2">
    <location>
        <begin position="26"/>
        <end position="128"/>
    </location>
</feature>
<keyword evidence="1" id="KW-0472">Membrane</keyword>
<dbReference type="InterPro" id="IPR016924">
    <property type="entry name" value="UCP029543"/>
</dbReference>
<evidence type="ECO:0000256" key="1">
    <source>
        <dbReference type="SAM" id="Phobius"/>
    </source>
</evidence>